<dbReference type="NCBIfam" id="NF004939">
    <property type="entry name" value="PRK06292.1-1"/>
    <property type="match status" value="1"/>
</dbReference>
<dbReference type="RefSeq" id="WP_072907341.1">
    <property type="nucleotide sequence ID" value="NZ_FQZT01000004.1"/>
</dbReference>
<accession>A0A1M6G8M3</accession>
<evidence type="ECO:0000313" key="10">
    <source>
        <dbReference type="Proteomes" id="UP000184171"/>
    </source>
</evidence>
<evidence type="ECO:0000256" key="5">
    <source>
        <dbReference type="PIRSR" id="PIRSR000350-3"/>
    </source>
</evidence>
<keyword evidence="2" id="KW-0285">Flavoprotein</keyword>
<keyword evidence="5" id="KW-0520">NAD</keyword>
<dbReference type="InterPro" id="IPR001100">
    <property type="entry name" value="Pyr_nuc-diS_OxRdtase"/>
</dbReference>
<protein>
    <submittedName>
        <fullName evidence="9">Dihydrolipoamide dehydrogenase</fullName>
    </submittedName>
</protein>
<dbReference type="PRINTS" id="PR00368">
    <property type="entry name" value="FADPNR"/>
</dbReference>
<dbReference type="PANTHER" id="PTHR43014:SF4">
    <property type="entry name" value="PYRIDINE NUCLEOTIDE-DISULFIDE OXIDOREDUCTASE RCLA-RELATED"/>
    <property type="match status" value="1"/>
</dbReference>
<dbReference type="Pfam" id="PF02852">
    <property type="entry name" value="Pyr_redox_dim"/>
    <property type="match status" value="1"/>
</dbReference>
<keyword evidence="5" id="KW-0547">Nucleotide-binding</keyword>
<dbReference type="GO" id="GO:0050660">
    <property type="term" value="F:flavin adenine dinucleotide binding"/>
    <property type="evidence" value="ECO:0007669"/>
    <property type="project" value="TreeGrafter"/>
</dbReference>
<keyword evidence="10" id="KW-1185">Reference proteome</keyword>
<comment type="cofactor">
    <cofactor evidence="5">
        <name>FAD</name>
        <dbReference type="ChEBI" id="CHEBI:57692"/>
    </cofactor>
    <text evidence="5">Binds 1 FAD per subunit.</text>
</comment>
<dbReference type="InterPro" id="IPR004099">
    <property type="entry name" value="Pyr_nucl-diS_OxRdtase_dimer"/>
</dbReference>
<evidence type="ECO:0000256" key="6">
    <source>
        <dbReference type="PIRSR" id="PIRSR000350-4"/>
    </source>
</evidence>
<name>A0A1M6G8M3_MALRU</name>
<dbReference type="Gene3D" id="3.30.390.30">
    <property type="match status" value="1"/>
</dbReference>
<sequence>MEIRELEYVIIGVGTAGLGAFSKVRKQTDSVLLIQHGPYGTTCARVGCMPSKMLIAAAELAHNIDHGSFFGIDGQYRVNGPRVFERIKQDRAQTFVGGVLKYVNSIPDKYKVEGKATFVDPQTIEVDGRLRVKAEKIILACGSTPYLSPVFEPLRDELDTSDTIFELEDLPKSLAVVGLGVIALELGQAFHRLGVETTLFGRSGRIGSFTHPMLQQEVMKTLQQELDIIPRGHFTQAKKVADGFELTYRTEQGEEIVRNFERVLVASGRASNLRTMKLENSGLVLDDRGLPRYDPLTMQCGDSKVFIAGDATEDLPLWHEAYLEGRIAADSAISYPQRKEGMRMPGMAIYYTDPQMASVGADFSSLDGEALVVGRARMGSGPRHEIYHDHRGLMQVYVDKASGVLLGAEIFGRGAEHMAQTLVLAIEHGMTVAEILQMPVYHPSLEEVMKAALNNALFQLK</sequence>
<feature type="binding site" evidence="5">
    <location>
        <position position="268"/>
    </location>
    <ligand>
        <name>NAD(+)</name>
        <dbReference type="ChEBI" id="CHEBI:57540"/>
    </ligand>
</feature>
<feature type="domain" description="Pyridine nucleotide-disulphide oxidoreductase dimerisation" evidence="7">
    <location>
        <begin position="349"/>
        <end position="452"/>
    </location>
</feature>
<feature type="disulfide bond" description="Redox-active" evidence="6">
    <location>
        <begin position="43"/>
        <end position="48"/>
    </location>
</feature>
<proteinExistence type="inferred from homology"/>
<dbReference type="GO" id="GO:0003955">
    <property type="term" value="F:NAD(P)H dehydrogenase (quinone) activity"/>
    <property type="evidence" value="ECO:0007669"/>
    <property type="project" value="TreeGrafter"/>
</dbReference>
<dbReference type="EMBL" id="FQZT01000004">
    <property type="protein sequence ID" value="SHJ06296.1"/>
    <property type="molecule type" value="Genomic_DNA"/>
</dbReference>
<dbReference type="STRING" id="1122189.SAMN02745165_01452"/>
<keyword evidence="3 5" id="KW-0274">FAD</keyword>
<dbReference type="SUPFAM" id="SSF55424">
    <property type="entry name" value="FAD/NAD-linked reductases, dimerisation (C-terminal) domain"/>
    <property type="match status" value="1"/>
</dbReference>
<dbReference type="PANTHER" id="PTHR43014">
    <property type="entry name" value="MERCURIC REDUCTASE"/>
    <property type="match status" value="1"/>
</dbReference>
<evidence type="ECO:0000256" key="2">
    <source>
        <dbReference type="ARBA" id="ARBA00022630"/>
    </source>
</evidence>
<dbReference type="PIRSF" id="PIRSF000350">
    <property type="entry name" value="Mercury_reductase_MerA"/>
    <property type="match status" value="1"/>
</dbReference>
<evidence type="ECO:0000259" key="7">
    <source>
        <dbReference type="Pfam" id="PF02852"/>
    </source>
</evidence>
<dbReference type="PRINTS" id="PR00411">
    <property type="entry name" value="PNDRDTASEI"/>
</dbReference>
<dbReference type="OrthoDB" id="9786429at2"/>
<dbReference type="Gene3D" id="3.50.50.60">
    <property type="entry name" value="FAD/NAD(P)-binding domain"/>
    <property type="match status" value="2"/>
</dbReference>
<dbReference type="AlphaFoldDB" id="A0A1M6G8M3"/>
<evidence type="ECO:0000256" key="3">
    <source>
        <dbReference type="ARBA" id="ARBA00022827"/>
    </source>
</evidence>
<feature type="binding site" evidence="5">
    <location>
        <begin position="178"/>
        <end position="185"/>
    </location>
    <ligand>
        <name>NAD(+)</name>
        <dbReference type="ChEBI" id="CHEBI:57540"/>
    </ligand>
</feature>
<reference evidence="9 10" key="1">
    <citation type="submission" date="2016-11" db="EMBL/GenBank/DDBJ databases">
        <authorList>
            <person name="Jaros S."/>
            <person name="Januszkiewicz K."/>
            <person name="Wedrychowicz H."/>
        </authorList>
    </citation>
    <scope>NUCLEOTIDE SEQUENCE [LARGE SCALE GENOMIC DNA]</scope>
    <source>
        <strain evidence="9 10">DSM 5091</strain>
    </source>
</reference>
<organism evidence="9 10">
    <name type="scientific">Malonomonas rubra DSM 5091</name>
    <dbReference type="NCBI Taxonomy" id="1122189"/>
    <lineage>
        <taxon>Bacteria</taxon>
        <taxon>Pseudomonadati</taxon>
        <taxon>Thermodesulfobacteriota</taxon>
        <taxon>Desulfuromonadia</taxon>
        <taxon>Desulfuromonadales</taxon>
        <taxon>Geopsychrobacteraceae</taxon>
        <taxon>Malonomonas</taxon>
    </lineage>
</organism>
<feature type="binding site" evidence="5">
    <location>
        <position position="310"/>
    </location>
    <ligand>
        <name>FAD</name>
        <dbReference type="ChEBI" id="CHEBI:57692"/>
    </ligand>
</feature>
<feature type="active site" description="Proton acceptor" evidence="4">
    <location>
        <position position="442"/>
    </location>
</feature>
<dbReference type="Pfam" id="PF07992">
    <property type="entry name" value="Pyr_redox_2"/>
    <property type="match status" value="1"/>
</dbReference>
<evidence type="ECO:0000256" key="1">
    <source>
        <dbReference type="ARBA" id="ARBA00007532"/>
    </source>
</evidence>
<evidence type="ECO:0000313" key="9">
    <source>
        <dbReference type="EMBL" id="SHJ06296.1"/>
    </source>
</evidence>
<dbReference type="InterPro" id="IPR023753">
    <property type="entry name" value="FAD/NAD-binding_dom"/>
</dbReference>
<feature type="domain" description="FAD/NAD(P)-binding" evidence="8">
    <location>
        <begin position="8"/>
        <end position="325"/>
    </location>
</feature>
<dbReference type="Proteomes" id="UP000184171">
    <property type="component" value="Unassembled WGS sequence"/>
</dbReference>
<dbReference type="SUPFAM" id="SSF51905">
    <property type="entry name" value="FAD/NAD(P)-binding domain"/>
    <property type="match status" value="1"/>
</dbReference>
<evidence type="ECO:0000259" key="8">
    <source>
        <dbReference type="Pfam" id="PF07992"/>
    </source>
</evidence>
<dbReference type="InterPro" id="IPR036188">
    <property type="entry name" value="FAD/NAD-bd_sf"/>
</dbReference>
<gene>
    <name evidence="9" type="ORF">SAMN02745165_01452</name>
</gene>
<feature type="binding site" evidence="5">
    <location>
        <position position="52"/>
    </location>
    <ligand>
        <name>FAD</name>
        <dbReference type="ChEBI" id="CHEBI:57692"/>
    </ligand>
</feature>
<evidence type="ECO:0000256" key="4">
    <source>
        <dbReference type="PIRSR" id="PIRSR000350-2"/>
    </source>
</evidence>
<dbReference type="InterPro" id="IPR016156">
    <property type="entry name" value="FAD/NAD-linked_Rdtase_dimer_sf"/>
</dbReference>
<comment type="similarity">
    <text evidence="1">Belongs to the class-I pyridine nucleotide-disulfide oxidoreductase family.</text>
</comment>